<dbReference type="Gene3D" id="3.40.190.10">
    <property type="entry name" value="Periplasmic binding protein-like II"/>
    <property type="match status" value="2"/>
</dbReference>
<reference evidence="6" key="1">
    <citation type="submission" date="2019-12" db="EMBL/GenBank/DDBJ databases">
        <title>Actinomadura physcomitrii sp. nov., a novel actinomycete isolated from moss [Physcomitrium sphaericum (Ludw) Fuernr].</title>
        <authorList>
            <person name="Zhuang X."/>
        </authorList>
    </citation>
    <scope>NUCLEOTIDE SEQUENCE [LARGE SCALE GENOMIC DNA]</scope>
    <source>
        <strain evidence="6">LD22</strain>
    </source>
</reference>
<feature type="domain" description="LysR substrate-binding" evidence="5">
    <location>
        <begin position="33"/>
        <end position="238"/>
    </location>
</feature>
<protein>
    <submittedName>
        <fullName evidence="6">LysR family transcriptional regulator</fullName>
    </submittedName>
</protein>
<organism evidence="6 7">
    <name type="scientific">Actinomadura physcomitrii</name>
    <dbReference type="NCBI Taxonomy" id="2650748"/>
    <lineage>
        <taxon>Bacteria</taxon>
        <taxon>Bacillati</taxon>
        <taxon>Actinomycetota</taxon>
        <taxon>Actinomycetes</taxon>
        <taxon>Streptosporangiales</taxon>
        <taxon>Thermomonosporaceae</taxon>
        <taxon>Actinomadura</taxon>
    </lineage>
</organism>
<proteinExistence type="inferred from homology"/>
<comment type="similarity">
    <text evidence="1">Belongs to the LysR transcriptional regulatory family.</text>
</comment>
<evidence type="ECO:0000256" key="2">
    <source>
        <dbReference type="ARBA" id="ARBA00023015"/>
    </source>
</evidence>
<dbReference type="PANTHER" id="PTHR30346">
    <property type="entry name" value="TRANSCRIPTIONAL DUAL REGULATOR HCAR-RELATED"/>
    <property type="match status" value="1"/>
</dbReference>
<dbReference type="PANTHER" id="PTHR30346:SF29">
    <property type="entry name" value="LYSR SUBSTRATE-BINDING"/>
    <property type="match status" value="1"/>
</dbReference>
<keyword evidence="3" id="KW-0238">DNA-binding</keyword>
<dbReference type="EMBL" id="WBMS02000036">
    <property type="protein sequence ID" value="MWA05325.1"/>
    <property type="molecule type" value="Genomic_DNA"/>
</dbReference>
<dbReference type="GO" id="GO:0003700">
    <property type="term" value="F:DNA-binding transcription factor activity"/>
    <property type="evidence" value="ECO:0007669"/>
    <property type="project" value="TreeGrafter"/>
</dbReference>
<accession>A0A6I4ML46</accession>
<evidence type="ECO:0000313" key="6">
    <source>
        <dbReference type="EMBL" id="MWA05325.1"/>
    </source>
</evidence>
<evidence type="ECO:0000259" key="5">
    <source>
        <dbReference type="Pfam" id="PF03466"/>
    </source>
</evidence>
<keyword evidence="2" id="KW-0805">Transcription regulation</keyword>
<dbReference type="GO" id="GO:0003677">
    <property type="term" value="F:DNA binding"/>
    <property type="evidence" value="ECO:0007669"/>
    <property type="project" value="UniProtKB-KW"/>
</dbReference>
<dbReference type="SUPFAM" id="SSF53850">
    <property type="entry name" value="Periplasmic binding protein-like II"/>
    <property type="match status" value="1"/>
</dbReference>
<evidence type="ECO:0000313" key="7">
    <source>
        <dbReference type="Proteomes" id="UP000462055"/>
    </source>
</evidence>
<comment type="caution">
    <text evidence="6">The sequence shown here is derived from an EMBL/GenBank/DDBJ whole genome shotgun (WGS) entry which is preliminary data.</text>
</comment>
<evidence type="ECO:0000256" key="3">
    <source>
        <dbReference type="ARBA" id="ARBA00023125"/>
    </source>
</evidence>
<dbReference type="AlphaFoldDB" id="A0A6I4ML46"/>
<sequence length="248" mass="25997">MRTGPGRSPSTAARVLAQLSAAAAELDGLRADVTGPVRLGAFVTAARSVLPPALAALGERHPGLSPTLREGEAENLLPALARGDLDVAVVESWDTLPAPFPASVPNVLLSCDVIDLALPAAHPLARRRTVDLHELGGLRWAAWTAGGTCERQIVQTLREHSVDPEIACNVADYPTRLALVAAGTAAAMIQRPGRDPVPAGVRMLATRPVVRRKIHAAWRTEAAGPAVDACAEALRAAAEHFTEDRLAS</sequence>
<name>A0A6I4ML46_9ACTN</name>
<dbReference type="GO" id="GO:0032993">
    <property type="term" value="C:protein-DNA complex"/>
    <property type="evidence" value="ECO:0007669"/>
    <property type="project" value="TreeGrafter"/>
</dbReference>
<dbReference type="Pfam" id="PF03466">
    <property type="entry name" value="LysR_substrate"/>
    <property type="match status" value="1"/>
</dbReference>
<dbReference type="InterPro" id="IPR005119">
    <property type="entry name" value="LysR_subst-bd"/>
</dbReference>
<evidence type="ECO:0000256" key="4">
    <source>
        <dbReference type="ARBA" id="ARBA00023163"/>
    </source>
</evidence>
<gene>
    <name evidence="6" type="ORF">F8568_034180</name>
</gene>
<evidence type="ECO:0000256" key="1">
    <source>
        <dbReference type="ARBA" id="ARBA00009437"/>
    </source>
</evidence>
<keyword evidence="4" id="KW-0804">Transcription</keyword>
<dbReference type="Proteomes" id="UP000462055">
    <property type="component" value="Unassembled WGS sequence"/>
</dbReference>
<keyword evidence="7" id="KW-1185">Reference proteome</keyword>